<dbReference type="PROSITE" id="PS51819">
    <property type="entry name" value="VOC"/>
    <property type="match status" value="1"/>
</dbReference>
<keyword evidence="3" id="KW-1185">Reference proteome</keyword>
<comment type="caution">
    <text evidence="2">The sequence shown here is derived from an EMBL/GenBank/DDBJ whole genome shotgun (WGS) entry which is preliminary data.</text>
</comment>
<proteinExistence type="predicted"/>
<dbReference type="PANTHER" id="PTHR36503">
    <property type="entry name" value="BLR2520 PROTEIN"/>
    <property type="match status" value="1"/>
</dbReference>
<feature type="domain" description="VOC" evidence="1">
    <location>
        <begin position="3"/>
        <end position="128"/>
    </location>
</feature>
<reference evidence="2 3" key="1">
    <citation type="submission" date="2019-03" db="EMBL/GenBank/DDBJ databases">
        <title>Genomic Encyclopedia of Archaeal and Bacterial Type Strains, Phase II (KMG-II): from individual species to whole genera.</title>
        <authorList>
            <person name="Goeker M."/>
        </authorList>
    </citation>
    <scope>NUCLEOTIDE SEQUENCE [LARGE SCALE GENOMIC DNA]</scope>
    <source>
        <strain evidence="2 3">DSM 19034</strain>
    </source>
</reference>
<dbReference type="Proteomes" id="UP000295499">
    <property type="component" value="Unassembled WGS sequence"/>
</dbReference>
<dbReference type="EMBL" id="SNWM01000001">
    <property type="protein sequence ID" value="TDO23877.1"/>
    <property type="molecule type" value="Genomic_DNA"/>
</dbReference>
<evidence type="ECO:0000313" key="2">
    <source>
        <dbReference type="EMBL" id="TDO23877.1"/>
    </source>
</evidence>
<dbReference type="AlphaFoldDB" id="A0A4R6INW9"/>
<organism evidence="2 3">
    <name type="scientific">Pedobacter duraquae</name>
    <dbReference type="NCBI Taxonomy" id="425511"/>
    <lineage>
        <taxon>Bacteria</taxon>
        <taxon>Pseudomonadati</taxon>
        <taxon>Bacteroidota</taxon>
        <taxon>Sphingobacteriia</taxon>
        <taxon>Sphingobacteriales</taxon>
        <taxon>Sphingobacteriaceae</taxon>
        <taxon>Pedobacter</taxon>
    </lineage>
</organism>
<dbReference type="InterPro" id="IPR037523">
    <property type="entry name" value="VOC_core"/>
</dbReference>
<dbReference type="Gene3D" id="3.10.180.10">
    <property type="entry name" value="2,3-Dihydroxybiphenyl 1,2-Dioxygenase, domain 1"/>
    <property type="match status" value="1"/>
</dbReference>
<dbReference type="InterPro" id="IPR025870">
    <property type="entry name" value="Glyoxalase-like_dom"/>
</dbReference>
<gene>
    <name evidence="2" type="ORF">CLV32_0163</name>
</gene>
<dbReference type="CDD" id="cd07264">
    <property type="entry name" value="VOC_like"/>
    <property type="match status" value="1"/>
</dbReference>
<accession>A0A4R6INW9</accession>
<sequence length="130" mass="14231">MITFSYTILYVNNVENSITFYEQAFGFKRKFVSPDGTYGELITGATTLSFASHHLAKSNLKDGYQESNIDIKPFGFEIGFATSDVEGVIKTALEAGASLAAEPKTKPWGQVVAYLKDLDGFLIEICTPMA</sequence>
<dbReference type="RefSeq" id="WP_133551418.1">
    <property type="nucleotide sequence ID" value="NZ_SNWM01000001.1"/>
</dbReference>
<dbReference type="PANTHER" id="PTHR36503:SF1">
    <property type="entry name" value="BLR2520 PROTEIN"/>
    <property type="match status" value="1"/>
</dbReference>
<dbReference type="OrthoDB" id="9796521at2"/>
<dbReference type="InterPro" id="IPR029068">
    <property type="entry name" value="Glyas_Bleomycin-R_OHBP_Dase"/>
</dbReference>
<evidence type="ECO:0000259" key="1">
    <source>
        <dbReference type="PROSITE" id="PS51819"/>
    </source>
</evidence>
<name>A0A4R6INW9_9SPHI</name>
<dbReference type="SUPFAM" id="SSF54593">
    <property type="entry name" value="Glyoxalase/Bleomycin resistance protein/Dihydroxybiphenyl dioxygenase"/>
    <property type="match status" value="1"/>
</dbReference>
<dbReference type="Pfam" id="PF12681">
    <property type="entry name" value="Glyoxalase_2"/>
    <property type="match status" value="1"/>
</dbReference>
<evidence type="ECO:0000313" key="3">
    <source>
        <dbReference type="Proteomes" id="UP000295499"/>
    </source>
</evidence>
<protein>
    <submittedName>
        <fullName evidence="2">Putative glyoxalase superfamily protein PhnB</fullName>
    </submittedName>
</protein>